<sequence length="142" mass="15337">FLKNRIQTENDMKKLIMLLLAALPLVAVAQTELTPEQELEKAQKELEAAQRKLAEARKRAQKAQQNSVEVPSERGEYGLDGATDADVCGQEAGFSGEAQGGQTVEDGRLGTLSGSRRRTRGGWQGGMDLCGFCAWGERGSAL</sequence>
<evidence type="ECO:0000313" key="2">
    <source>
        <dbReference type="EMBL" id="EJW93474.1"/>
    </source>
</evidence>
<name>J9G1L8_9ZZZZ</name>
<feature type="non-terminal residue" evidence="2">
    <location>
        <position position="1"/>
    </location>
</feature>
<protein>
    <submittedName>
        <fullName evidence="2">Secreted protein</fullName>
    </submittedName>
</protein>
<reference evidence="2" key="1">
    <citation type="journal article" date="2012" name="PLoS ONE">
        <title>Gene sets for utilization of primary and secondary nutrition supplies in the distal gut of endangered iberian lynx.</title>
        <authorList>
            <person name="Alcaide M."/>
            <person name="Messina E."/>
            <person name="Richter M."/>
            <person name="Bargiela R."/>
            <person name="Peplies J."/>
            <person name="Huws S.A."/>
            <person name="Newbold C.J."/>
            <person name="Golyshin P.N."/>
            <person name="Simon M.A."/>
            <person name="Lopez G."/>
            <person name="Yakimov M.M."/>
            <person name="Ferrer M."/>
        </authorList>
    </citation>
    <scope>NUCLEOTIDE SEQUENCE</scope>
</reference>
<accession>J9G1L8</accession>
<comment type="caution">
    <text evidence="2">The sequence shown here is derived from an EMBL/GenBank/DDBJ whole genome shotgun (WGS) entry which is preliminary data.</text>
</comment>
<evidence type="ECO:0000256" key="1">
    <source>
        <dbReference type="SAM" id="MobiDB-lite"/>
    </source>
</evidence>
<feature type="region of interest" description="Disordered" evidence="1">
    <location>
        <begin position="57"/>
        <end position="120"/>
    </location>
</feature>
<dbReference type="EMBL" id="AMCI01006953">
    <property type="protein sequence ID" value="EJW93474.1"/>
    <property type="molecule type" value="Genomic_DNA"/>
</dbReference>
<proteinExistence type="predicted"/>
<organism evidence="2">
    <name type="scientific">gut metagenome</name>
    <dbReference type="NCBI Taxonomy" id="749906"/>
    <lineage>
        <taxon>unclassified sequences</taxon>
        <taxon>metagenomes</taxon>
        <taxon>organismal metagenomes</taxon>
    </lineage>
</organism>
<gene>
    <name evidence="2" type="ORF">EVA_18418</name>
</gene>
<dbReference type="AlphaFoldDB" id="J9G1L8"/>